<keyword evidence="4" id="KW-0347">Helicase</keyword>
<dbReference type="InterPro" id="IPR014756">
    <property type="entry name" value="Ig_E-set"/>
</dbReference>
<dbReference type="Gene3D" id="2.60.40.150">
    <property type="entry name" value="C2 domain"/>
    <property type="match status" value="2"/>
</dbReference>
<keyword evidence="5" id="KW-0067">ATP-binding</keyword>
<evidence type="ECO:0000256" key="2">
    <source>
        <dbReference type="ARBA" id="ARBA00022741"/>
    </source>
</evidence>
<feature type="domain" description="Helicase ATP-binding" evidence="8">
    <location>
        <begin position="1339"/>
        <end position="1513"/>
    </location>
</feature>
<dbReference type="GO" id="GO:0005524">
    <property type="term" value="F:ATP binding"/>
    <property type="evidence" value="ECO:0007669"/>
    <property type="project" value="UniProtKB-KW"/>
</dbReference>
<evidence type="ECO:0000256" key="5">
    <source>
        <dbReference type="ARBA" id="ARBA00022840"/>
    </source>
</evidence>
<keyword evidence="3" id="KW-0378">Hydrolase</keyword>
<name>A0A9X6NKT4_HYPEX</name>
<dbReference type="Gene3D" id="1.10.3380.10">
    <property type="entry name" value="Sec63 N-terminal domain-like domain"/>
    <property type="match status" value="2"/>
</dbReference>
<feature type="domain" description="Helicase C-terminal" evidence="9">
    <location>
        <begin position="1546"/>
        <end position="1751"/>
    </location>
</feature>
<keyword evidence="1" id="KW-0677">Repeat</keyword>
<evidence type="ECO:0000259" key="8">
    <source>
        <dbReference type="PROSITE" id="PS51192"/>
    </source>
</evidence>
<dbReference type="FunFam" id="3.40.50.300:FF:000231">
    <property type="entry name" value="Activating signal cointegrator 1 complex subunit 3"/>
    <property type="match status" value="1"/>
</dbReference>
<dbReference type="FunFam" id="3.40.50.300:FF:000062">
    <property type="entry name" value="U5 small nuclear ribonucleoprotein helicase"/>
    <property type="match status" value="1"/>
</dbReference>
<dbReference type="PROSITE" id="PS51194">
    <property type="entry name" value="HELICASE_CTER"/>
    <property type="match status" value="2"/>
</dbReference>
<dbReference type="GO" id="GO:0180022">
    <property type="term" value="C:RQC-trigger complex"/>
    <property type="evidence" value="ECO:0007669"/>
    <property type="project" value="UniProtKB-ARBA"/>
</dbReference>
<evidence type="ECO:0000259" key="9">
    <source>
        <dbReference type="PROSITE" id="PS51194"/>
    </source>
</evidence>
<dbReference type="InterPro" id="IPR004179">
    <property type="entry name" value="Sec63-dom"/>
</dbReference>
<keyword evidence="11" id="KW-1185">Reference proteome</keyword>
<dbReference type="InterPro" id="IPR011545">
    <property type="entry name" value="DEAD/DEAH_box_helicase_dom"/>
</dbReference>
<evidence type="ECO:0000256" key="3">
    <source>
        <dbReference type="ARBA" id="ARBA00022801"/>
    </source>
</evidence>
<dbReference type="Proteomes" id="UP000192578">
    <property type="component" value="Unassembled WGS sequence"/>
</dbReference>
<dbReference type="InterPro" id="IPR057842">
    <property type="entry name" value="WH_MER3"/>
</dbReference>
<feature type="region of interest" description="Disordered" evidence="7">
    <location>
        <begin position="215"/>
        <end position="238"/>
    </location>
</feature>
<evidence type="ECO:0000313" key="10">
    <source>
        <dbReference type="EMBL" id="OWA54541.1"/>
    </source>
</evidence>
<dbReference type="SMART" id="SM00490">
    <property type="entry name" value="HELICc"/>
    <property type="match status" value="2"/>
</dbReference>
<dbReference type="InterPro" id="IPR035892">
    <property type="entry name" value="C2_domain_sf"/>
</dbReference>
<gene>
    <name evidence="10" type="ORF">BV898_18941</name>
</gene>
<comment type="function">
    <text evidence="6">Catalyzes the ATP-dependent unwinding of U4/U6 RNA duplices, an essential step in the assembly of a catalytically active spliceosome. Plays a role in pre-mRNA splicing.</text>
</comment>
<organism evidence="10 11">
    <name type="scientific">Hypsibius exemplaris</name>
    <name type="common">Freshwater tardigrade</name>
    <dbReference type="NCBI Taxonomy" id="2072580"/>
    <lineage>
        <taxon>Eukaryota</taxon>
        <taxon>Metazoa</taxon>
        <taxon>Ecdysozoa</taxon>
        <taxon>Tardigrada</taxon>
        <taxon>Eutardigrada</taxon>
        <taxon>Parachela</taxon>
        <taxon>Hypsibioidea</taxon>
        <taxon>Hypsibiidae</taxon>
        <taxon>Hypsibius</taxon>
    </lineage>
</organism>
<dbReference type="OrthoDB" id="5575at2759"/>
<dbReference type="Gene3D" id="1.10.150.20">
    <property type="entry name" value="5' to 3' exonuclease, C-terminal subdomain"/>
    <property type="match status" value="1"/>
</dbReference>
<feature type="region of interest" description="Disordered" evidence="7">
    <location>
        <begin position="312"/>
        <end position="341"/>
    </location>
</feature>
<proteinExistence type="predicted"/>
<dbReference type="FunFam" id="3.40.50.300:FF:000198">
    <property type="entry name" value="Activating signal cointegrator 1 complex subunit"/>
    <property type="match status" value="1"/>
</dbReference>
<dbReference type="GO" id="GO:0016787">
    <property type="term" value="F:hydrolase activity"/>
    <property type="evidence" value="ECO:0007669"/>
    <property type="project" value="UniProtKB-KW"/>
</dbReference>
<dbReference type="FunFam" id="1.10.3380.10:FF:000002">
    <property type="entry name" value="Activating signal cointegrator 1 complex subunit 3"/>
    <property type="match status" value="1"/>
</dbReference>
<dbReference type="SMART" id="SM00973">
    <property type="entry name" value="Sec63"/>
    <property type="match status" value="2"/>
</dbReference>
<evidence type="ECO:0000256" key="1">
    <source>
        <dbReference type="ARBA" id="ARBA00022737"/>
    </source>
</evidence>
<dbReference type="SMART" id="SM00487">
    <property type="entry name" value="DEXDc"/>
    <property type="match status" value="2"/>
</dbReference>
<dbReference type="Pfam" id="PF02889">
    <property type="entry name" value="Sec63"/>
    <property type="match status" value="2"/>
</dbReference>
<dbReference type="EMBL" id="MTYJ01000420">
    <property type="protein sequence ID" value="OWA54541.1"/>
    <property type="molecule type" value="Genomic_DNA"/>
</dbReference>
<evidence type="ECO:0000256" key="6">
    <source>
        <dbReference type="ARBA" id="ARBA00054527"/>
    </source>
</evidence>
<feature type="domain" description="Helicase C-terminal" evidence="9">
    <location>
        <begin position="690"/>
        <end position="900"/>
    </location>
</feature>
<dbReference type="InterPro" id="IPR003593">
    <property type="entry name" value="AAA+_ATPase"/>
</dbReference>
<dbReference type="InterPro" id="IPR036388">
    <property type="entry name" value="WH-like_DNA-bd_sf"/>
</dbReference>
<dbReference type="GO" id="GO:0003676">
    <property type="term" value="F:nucleic acid binding"/>
    <property type="evidence" value="ECO:0007669"/>
    <property type="project" value="InterPro"/>
</dbReference>
<dbReference type="InterPro" id="IPR014001">
    <property type="entry name" value="Helicase_ATP-bd"/>
</dbReference>
<evidence type="ECO:0000256" key="4">
    <source>
        <dbReference type="ARBA" id="ARBA00022806"/>
    </source>
</evidence>
<dbReference type="InterPro" id="IPR050474">
    <property type="entry name" value="Hel308_SKI2-like"/>
</dbReference>
<dbReference type="SUPFAM" id="SSF52540">
    <property type="entry name" value="P-loop containing nucleoside triphosphate hydrolases"/>
    <property type="match status" value="3"/>
</dbReference>
<dbReference type="Gene3D" id="3.40.50.300">
    <property type="entry name" value="P-loop containing nucleotide triphosphate hydrolases"/>
    <property type="match status" value="4"/>
</dbReference>
<dbReference type="Pfam" id="PF00270">
    <property type="entry name" value="DEAD"/>
    <property type="match status" value="2"/>
</dbReference>
<dbReference type="GO" id="GO:0004386">
    <property type="term" value="F:helicase activity"/>
    <property type="evidence" value="ECO:0007669"/>
    <property type="project" value="UniProtKB-KW"/>
</dbReference>
<dbReference type="PROSITE" id="PS51192">
    <property type="entry name" value="HELICASE_ATP_BIND_1"/>
    <property type="match status" value="2"/>
</dbReference>
<dbReference type="SMART" id="SM00382">
    <property type="entry name" value="AAA"/>
    <property type="match status" value="2"/>
</dbReference>
<dbReference type="PANTHER" id="PTHR47961">
    <property type="entry name" value="DNA POLYMERASE THETA, PUTATIVE (AFU_ORTHOLOGUE AFUA_1G05260)-RELATED"/>
    <property type="match status" value="1"/>
</dbReference>
<keyword evidence="2" id="KW-0547">Nucleotide-binding</keyword>
<feature type="domain" description="Helicase ATP-binding" evidence="8">
    <location>
        <begin position="472"/>
        <end position="655"/>
    </location>
</feature>
<dbReference type="FunFam" id="1.10.10.10:FF:000012">
    <property type="entry name" value="U5 small nuclear ribonucleoprotein helicase"/>
    <property type="match status" value="1"/>
</dbReference>
<comment type="caution">
    <text evidence="10">The sequence shown here is derived from an EMBL/GenBank/DDBJ whole genome shotgun (WGS) entry which is preliminary data.</text>
</comment>
<dbReference type="Pfam" id="PF00271">
    <property type="entry name" value="Helicase_C"/>
    <property type="match status" value="2"/>
</dbReference>
<sequence>MEHGRLSSLFWGQWDRERRELNEHGPADGEVYLTVSVSEWDALTTALVNQLPDKSLEKDAGSLLSAFRQLVKKNLDADAAHGQIDDTAASTLKALKECSVRMIGKKEKDALRKYFYAADSVDSFGQAALPIIRQLSELISQERWNEIWKTTLDRAQSSSRQLTPFVDSLQGVLTGEHDILQELELVPSQYGTATNKVLEDIKNCFIPEPVAVAPAKSAAPPKPEISRHTRSQPPSGTSGDLVRILLDTQFVSSDGSQPALDVFVPAVEGLLIGDKSEEELQSELFEILGYDNFDLITSLLANRSSVRRNVENRKQKAAVAGSDFPRIQDGKRGKNHNKRDAKHEWHIPADLDIEAASAFDDDYAAQLQYQEIRATQRESIRSYERPRFPYVFDQMAEAKESAAFIQGAKLRLPDHTVRQTKLYEEYNVPAPNKSTLPTNLPPLIRISEMDDVIRHLFEGYETLNRIQSMVYTTAYTTNENMLVCAPTGAGKTNTAMLCIAREIRQNLTAGNVLDPNLKIVYVAPMKALASEMVRTFTERLKFYKLRVEEVTGDTNVNKFDLEKTQMIITTPEKWDVITRKSVGDTKLVSQVSLLIIDEIHLLNDERGPVIEGLIARTFHMIEENQKMVRILGLSATLPNYVDVADFLHVKKEKAMFYFDGRFRPVPLEQTFIGMKQQPSMKQDMAMYEVLYEKLLEHVRKNYQVLVFVHARNQTHKVANTIREMAIEHGELDLFRPNEDEDSYDNRNLVSRKIVKQMQDHASKTTNRELRVLLPDGLAIHHAGMIRADRHVVERMFKEGGVRVLVCTATLAWGVNLPAHAVIIHGTKIYKPEKGSFDDIDVLDVQQIFGRAGRPQYDTSGHGIIITTHEAMPKFLKMMTSSQDIESQMPNHLLEHLNAEISLRNVSNVGDAVRWLNCTYLAQRISKNCLMYGFDRKKASEDLAGYTRKWFEEKVHTAGRELEKARLVRYDEKNGFFNSTQYGNIASWFYIDVKTMQVFTDDNTGLRDMMQEYEILALVCKSSEFSQIKVRNEELPELDEWKQDYGYMPRAEAVEDQEGKVSILIQSYISKCVPRTHSLSSDMYYCQQNAARILRAIFQMANYKNWSSLASKTLNLCLYVENRIWAWDHPLKQLGVDLPMSVYGHLEAKKLSIERLKDLDEGEIGVLVNNRSAGKKVKNLADQYPILEVDATAKPIGNAVIQINLSITPKFNWNDSFLGSKRVLNFWIWAADPNSNVTFHTEEYALQKVKVLKRETDKLDFIIPSYGSHEILVHIRSDKFLHSSVLVPVYLRGLRMPKHISFKTELLDLQPLPTSALQDPKLEALYPFQHFNPIQTQVFHTLMHTDHNVLLGAPTGSGKTIAAELAIFRALRVTKCKVVYIAPLKALVRERVADWKDRLEQRMGWKVVELTGDTAPDIRIINAADVIIATPEKWDGISRSWQHRSYVQDVKLLVFDEIHMLGESRGPVIEVIVSRTNFIASFTHQKVRIVGLSTALASADDVASWLGIRPAGLFNFSSAVRPVPLVQHIQGYAGKHYCPRMALMNKPTYQAIRTHSAGKPVLIFVSSRRQTRLTGFALLSFASMEYERGREWMTMTDDELTQVTSGIRDVDLKQLLMYGIGIHHAGLHERDRVAVEHLFLNGKILILIATATLAWGVNFPAHLVVIKGTEFYDGKTKQYVKYPLTDVLQMAGRAGRPQFDNEGVAVILCHEPLKNYYMKFLHNPLPVESQLQDVLSDHINAEIVAGTLTTMQSTMEYLTWTYFYRRLLANPDYYFIKRQQSLNGGKELPPVDEKEGDKPVALVDVQKYLRELIMECLNDLAASHCIEYYQSAGKEKGPDFVILPTYLGTISSYYYLKHGTMKILNERLSPKSDLSDLLLLLCDVKEFDEMPVRHNEDAENGLLSKKVPLPIEMSRFDDPHAKVFLLLQVYLSRNQIPMPHVDYATDLKTALDQVMRVVQAMIDVSAQKGYLATTLRIMQLSQMLSQGQWIGSDPFYTLPFSDSLTVQALRKIAPTLPELVAHACAQKNQARLRHVLSSVAEPGKNAEAKILEAINSLPVIRVQLRLKVNTEEEEQSDNSADQPAWTEVTHTPGRRDWITVPCGASCTLEVISRRLVKRWMPGKKTATSRFPKPKDESWWLVVGEPETGELCALKRIGFIGHEQNASILIPVPTEARRQILYLYLMSDSYFQFDQQIPIYLEAVGASLATSGSVPGASGQRSCLLAEAVQSNRHKLASLLLEHGAQLSDVPYSSIAKADLEMILILVQAGLLVCELRRIPGMWDNSLLDSAICAASTLEMRLLSPHFGSFKARKNAGAKLRRIFAVLHYLVEEGCPYHEERAVGHALHLDAYLTMNELLKAQLASHRHMRWSGELSDYCLERVLLNIECPHTGGDFQYKTANLLHSLIHRNLKHCGPWKRIMATKPQYNKLGVPTLMDLAISTCHTFADGRDFHTAAETVLLGSPADKVRVPDRNKGHWESLQGVFKNISDVVSVEERVSHPFLCYKGVSDCVISLDGMPSLVEWKTSSTRKDTATALNYNPIQVAAYLGAVNFDEAFARLTVQISHGAVVIAYENGD</sequence>
<dbReference type="FunFam" id="3.40.50.300:FF:000102">
    <property type="entry name" value="RNA helicase, activating signal cointegrator 1"/>
    <property type="match status" value="1"/>
</dbReference>
<reference evidence="11" key="1">
    <citation type="submission" date="2017-01" db="EMBL/GenBank/DDBJ databases">
        <title>Comparative genomics of anhydrobiosis in the tardigrade Hypsibius dujardini.</title>
        <authorList>
            <person name="Yoshida Y."/>
            <person name="Koutsovoulos G."/>
            <person name="Laetsch D."/>
            <person name="Stevens L."/>
            <person name="Kumar S."/>
            <person name="Horikawa D."/>
            <person name="Ishino K."/>
            <person name="Komine S."/>
            <person name="Tomita M."/>
            <person name="Blaxter M."/>
            <person name="Arakawa K."/>
        </authorList>
    </citation>
    <scope>NUCLEOTIDE SEQUENCE [LARGE SCALE GENOMIC DNA]</scope>
    <source>
        <strain evidence="11">Z151</strain>
    </source>
</reference>
<dbReference type="SUPFAM" id="SSF81296">
    <property type="entry name" value="E set domains"/>
    <property type="match status" value="1"/>
</dbReference>
<dbReference type="SUPFAM" id="SSF158702">
    <property type="entry name" value="Sec63 N-terminal domain-like"/>
    <property type="match status" value="2"/>
</dbReference>
<dbReference type="InterPro" id="IPR001650">
    <property type="entry name" value="Helicase_C-like"/>
</dbReference>
<dbReference type="SUPFAM" id="SSF46785">
    <property type="entry name" value="Winged helix' DNA-binding domain"/>
    <property type="match status" value="2"/>
</dbReference>
<dbReference type="InterPro" id="IPR036390">
    <property type="entry name" value="WH_DNA-bd_sf"/>
</dbReference>
<dbReference type="CDD" id="cd18795">
    <property type="entry name" value="SF2_C_Ski2"/>
    <property type="match status" value="2"/>
</dbReference>
<accession>A0A9X6NKT4</accession>
<dbReference type="PANTHER" id="PTHR47961:SF13">
    <property type="entry name" value="ACTIVATING SIGNAL COINTEGRATOR 1 COMPLEX SUBUNIT 3"/>
    <property type="match status" value="1"/>
</dbReference>
<evidence type="ECO:0000256" key="7">
    <source>
        <dbReference type="SAM" id="MobiDB-lite"/>
    </source>
</evidence>
<dbReference type="FunFam" id="1.10.10.10:FF:000024">
    <property type="entry name" value="U5 small nuclear ribonucleoprotein helicase"/>
    <property type="match status" value="1"/>
</dbReference>
<protein>
    <submittedName>
        <fullName evidence="10">Activating signal cointegrator 1 complex subunit 3</fullName>
    </submittedName>
</protein>
<dbReference type="FunFam" id="2.60.40.150:FF:000113">
    <property type="entry name" value="activating signal cointegrator 1 complex subunit 3"/>
    <property type="match status" value="1"/>
</dbReference>
<dbReference type="InterPro" id="IPR027417">
    <property type="entry name" value="P-loop_NTPase"/>
</dbReference>
<dbReference type="Pfam" id="PF23445">
    <property type="entry name" value="WHD_SNRNP200"/>
    <property type="match status" value="2"/>
</dbReference>
<evidence type="ECO:0000313" key="11">
    <source>
        <dbReference type="Proteomes" id="UP000192578"/>
    </source>
</evidence>
<dbReference type="Gene3D" id="1.10.10.10">
    <property type="entry name" value="Winged helix-like DNA-binding domain superfamily/Winged helix DNA-binding domain"/>
    <property type="match status" value="2"/>
</dbReference>